<keyword evidence="3" id="KW-0805">Transcription regulation</keyword>
<dbReference type="GO" id="GO:0030170">
    <property type="term" value="F:pyridoxal phosphate binding"/>
    <property type="evidence" value="ECO:0007669"/>
    <property type="project" value="InterPro"/>
</dbReference>
<organism evidence="7 8">
    <name type="scientific">Mixta theicola</name>
    <dbReference type="NCBI Taxonomy" id="1458355"/>
    <lineage>
        <taxon>Bacteria</taxon>
        <taxon>Pseudomonadati</taxon>
        <taxon>Pseudomonadota</taxon>
        <taxon>Gammaproteobacteria</taxon>
        <taxon>Enterobacterales</taxon>
        <taxon>Erwiniaceae</taxon>
        <taxon>Mixta</taxon>
    </lineage>
</organism>
<dbReference type="InterPro" id="IPR036390">
    <property type="entry name" value="WH_DNA-bd_sf"/>
</dbReference>
<dbReference type="Pfam" id="PF00155">
    <property type="entry name" value="Aminotran_1_2"/>
    <property type="match status" value="1"/>
</dbReference>
<dbReference type="GO" id="GO:0003700">
    <property type="term" value="F:DNA-binding transcription factor activity"/>
    <property type="evidence" value="ECO:0007669"/>
    <property type="project" value="InterPro"/>
</dbReference>
<dbReference type="Gene3D" id="1.10.10.10">
    <property type="entry name" value="Winged helix-like DNA-binding domain superfamily/Winged helix DNA-binding domain"/>
    <property type="match status" value="1"/>
</dbReference>
<evidence type="ECO:0000256" key="4">
    <source>
        <dbReference type="ARBA" id="ARBA00023125"/>
    </source>
</evidence>
<protein>
    <submittedName>
        <fullName evidence="7">GntR family transcriptional regulator</fullName>
    </submittedName>
</protein>
<dbReference type="InterPro" id="IPR036388">
    <property type="entry name" value="WH-like_DNA-bd_sf"/>
</dbReference>
<dbReference type="InterPro" id="IPR000524">
    <property type="entry name" value="Tscrpt_reg_HTH_GntR"/>
</dbReference>
<keyword evidence="5" id="KW-0804">Transcription</keyword>
<evidence type="ECO:0000256" key="3">
    <source>
        <dbReference type="ARBA" id="ARBA00023015"/>
    </source>
</evidence>
<evidence type="ECO:0000256" key="2">
    <source>
        <dbReference type="ARBA" id="ARBA00022898"/>
    </source>
</evidence>
<evidence type="ECO:0000259" key="6">
    <source>
        <dbReference type="PROSITE" id="PS50949"/>
    </source>
</evidence>
<dbReference type="AlphaFoldDB" id="A0A2K1QE02"/>
<gene>
    <name evidence="7" type="ORF">COO59_00065</name>
</gene>
<proteinExistence type="inferred from homology"/>
<dbReference type="InterPro" id="IPR004839">
    <property type="entry name" value="Aminotransferase_I/II_large"/>
</dbReference>
<reference evidence="8" key="1">
    <citation type="submission" date="2017-09" db="EMBL/GenBank/DDBJ databases">
        <authorList>
            <person name="Palmer M."/>
            <person name="Steenkamp E.T."/>
            <person name="Coetzee M.P."/>
            <person name="Avontuur J.R."/>
            <person name="Van Zyl E."/>
            <person name="Chan W.-Y."/>
            <person name="Blom J."/>
            <person name="Venter S.N."/>
        </authorList>
    </citation>
    <scope>NUCLEOTIDE SEQUENCE [LARGE SCALE GENOMIC DNA]</scope>
    <source>
        <strain evidence="8">QC88-366</strain>
    </source>
</reference>
<evidence type="ECO:0000313" key="7">
    <source>
        <dbReference type="EMBL" id="PNS13264.1"/>
    </source>
</evidence>
<keyword evidence="2" id="KW-0663">Pyridoxal phosphate</keyword>
<dbReference type="PANTHER" id="PTHR46577">
    <property type="entry name" value="HTH-TYPE TRANSCRIPTIONAL REGULATORY PROTEIN GABR"/>
    <property type="match status" value="1"/>
</dbReference>
<sequence length="463" mass="52621">MQMGYKGIYEQYRQLIVTGLLKPGDKLPAIRVLAEELKVARKTVEAAYAILTGEGYIVSQGAKGTLVNPDLKIKPVTPPVEAKAADAGLSMITSLRDGNGDLRLGIPALDEFPFKKWLLLSGKAARSLRPEEMTSQPLMGYAPLRQALAGYLQISRGINCTPEQIFVTNGYRTNIRLILQALAQHTDKVVMEDPGYFFGQKLLKRIAPNLHYSPVNQQGLDTDYFKKHHPDARFVIVTPTHQSPLAVSLSLPRKHELLEWARENQGWIVEDDYDGEFHYTRKVIPALKSLDTNERVIYVGTFSKTIMPALRIGYIVMPPETIQQFNEIGEIMETGQPLLPQKILSMFLSEGHFFKHIKRMRSLYQQRREIMLNALNALYSEIFYYELTEGGMHIVAFLRKGTQDVQIATIWQAHNLQVFPLSSWYSQTQKRYGLILGYTNIRSEAHAMTLLKKPLQETLVLFK</sequence>
<dbReference type="CDD" id="cd07377">
    <property type="entry name" value="WHTH_GntR"/>
    <property type="match status" value="1"/>
</dbReference>
<dbReference type="CDD" id="cd00609">
    <property type="entry name" value="AAT_like"/>
    <property type="match status" value="1"/>
</dbReference>
<dbReference type="Proteomes" id="UP000236345">
    <property type="component" value="Unassembled WGS sequence"/>
</dbReference>
<comment type="similarity">
    <text evidence="1">In the C-terminal section; belongs to the class-I pyridoxal-phosphate-dependent aminotransferase family.</text>
</comment>
<dbReference type="InterPro" id="IPR015421">
    <property type="entry name" value="PyrdxlP-dep_Trfase_major"/>
</dbReference>
<name>A0A2K1QE02_9GAMM</name>
<evidence type="ECO:0000313" key="8">
    <source>
        <dbReference type="Proteomes" id="UP000236345"/>
    </source>
</evidence>
<accession>A0A2K1QE02</accession>
<dbReference type="EMBL" id="NWUO01000001">
    <property type="protein sequence ID" value="PNS13264.1"/>
    <property type="molecule type" value="Genomic_DNA"/>
</dbReference>
<evidence type="ECO:0000256" key="5">
    <source>
        <dbReference type="ARBA" id="ARBA00023163"/>
    </source>
</evidence>
<dbReference type="PROSITE" id="PS50949">
    <property type="entry name" value="HTH_GNTR"/>
    <property type="match status" value="1"/>
</dbReference>
<comment type="caution">
    <text evidence="7">The sequence shown here is derived from an EMBL/GenBank/DDBJ whole genome shotgun (WGS) entry which is preliminary data.</text>
</comment>
<dbReference type="GO" id="GO:0003677">
    <property type="term" value="F:DNA binding"/>
    <property type="evidence" value="ECO:0007669"/>
    <property type="project" value="UniProtKB-KW"/>
</dbReference>
<dbReference type="SUPFAM" id="SSF53383">
    <property type="entry name" value="PLP-dependent transferases"/>
    <property type="match status" value="1"/>
</dbReference>
<dbReference type="PANTHER" id="PTHR46577:SF1">
    <property type="entry name" value="HTH-TYPE TRANSCRIPTIONAL REGULATORY PROTEIN GABR"/>
    <property type="match status" value="1"/>
</dbReference>
<feature type="domain" description="HTH gntR-type" evidence="6">
    <location>
        <begin position="2"/>
        <end position="70"/>
    </location>
</feature>
<dbReference type="SUPFAM" id="SSF46785">
    <property type="entry name" value="Winged helix' DNA-binding domain"/>
    <property type="match status" value="1"/>
</dbReference>
<keyword evidence="4" id="KW-0238">DNA-binding</keyword>
<keyword evidence="8" id="KW-1185">Reference proteome</keyword>
<dbReference type="Gene3D" id="3.40.640.10">
    <property type="entry name" value="Type I PLP-dependent aspartate aminotransferase-like (Major domain)"/>
    <property type="match status" value="1"/>
</dbReference>
<dbReference type="InterPro" id="IPR015424">
    <property type="entry name" value="PyrdxlP-dep_Trfase"/>
</dbReference>
<dbReference type="SMART" id="SM00345">
    <property type="entry name" value="HTH_GNTR"/>
    <property type="match status" value="1"/>
</dbReference>
<dbReference type="InterPro" id="IPR051446">
    <property type="entry name" value="HTH_trans_reg/aminotransferase"/>
</dbReference>
<dbReference type="Pfam" id="PF00392">
    <property type="entry name" value="GntR"/>
    <property type="match status" value="1"/>
</dbReference>
<dbReference type="OrthoDB" id="9808770at2"/>
<evidence type="ECO:0000256" key="1">
    <source>
        <dbReference type="ARBA" id="ARBA00005384"/>
    </source>
</evidence>